<dbReference type="AlphaFoldDB" id="A0A8T1U8Q6"/>
<proteinExistence type="predicted"/>
<dbReference type="Proteomes" id="UP000688947">
    <property type="component" value="Unassembled WGS sequence"/>
</dbReference>
<evidence type="ECO:0000256" key="1">
    <source>
        <dbReference type="SAM" id="MobiDB-lite"/>
    </source>
</evidence>
<comment type="caution">
    <text evidence="2">The sequence shown here is derived from an EMBL/GenBank/DDBJ whole genome shotgun (WGS) entry which is preliminary data.</text>
</comment>
<gene>
    <name evidence="2" type="ORF">JG687_00011611</name>
</gene>
<feature type="compositionally biased region" description="Basic and acidic residues" evidence="1">
    <location>
        <begin position="1"/>
        <end position="12"/>
    </location>
</feature>
<sequence>MSVKRPEKKSETDGTVILKDEEEGSKESRTFRRMRRYTLMHTVYQKVMQSRLQRVPYVTLGCRIRVIYYITLQCWHTARGIY</sequence>
<evidence type="ECO:0000313" key="3">
    <source>
        <dbReference type="Proteomes" id="UP000688947"/>
    </source>
</evidence>
<name>A0A8T1U8Q6_9STRA</name>
<dbReference type="EMBL" id="JAENGZ010000722">
    <property type="protein sequence ID" value="KAG6954762.1"/>
    <property type="molecule type" value="Genomic_DNA"/>
</dbReference>
<organism evidence="2 3">
    <name type="scientific">Phytophthora cactorum</name>
    <dbReference type="NCBI Taxonomy" id="29920"/>
    <lineage>
        <taxon>Eukaryota</taxon>
        <taxon>Sar</taxon>
        <taxon>Stramenopiles</taxon>
        <taxon>Oomycota</taxon>
        <taxon>Peronosporomycetes</taxon>
        <taxon>Peronosporales</taxon>
        <taxon>Peronosporaceae</taxon>
        <taxon>Phytophthora</taxon>
    </lineage>
</organism>
<feature type="region of interest" description="Disordered" evidence="1">
    <location>
        <begin position="1"/>
        <end position="27"/>
    </location>
</feature>
<reference evidence="2" key="1">
    <citation type="submission" date="2021-01" db="EMBL/GenBank/DDBJ databases">
        <title>Phytophthora aleatoria, a newly-described species from Pinus radiata is distinct from Phytophthora cactorum isolates based on comparative genomics.</title>
        <authorList>
            <person name="Mcdougal R."/>
            <person name="Panda P."/>
            <person name="Williams N."/>
            <person name="Studholme D.J."/>
        </authorList>
    </citation>
    <scope>NUCLEOTIDE SEQUENCE</scope>
    <source>
        <strain evidence="2">NZFS 3830</strain>
    </source>
</reference>
<accession>A0A8T1U8Q6</accession>
<protein>
    <submittedName>
        <fullName evidence="2">Uncharacterized protein</fullName>
    </submittedName>
</protein>
<evidence type="ECO:0000313" key="2">
    <source>
        <dbReference type="EMBL" id="KAG6954762.1"/>
    </source>
</evidence>